<dbReference type="Proteomes" id="UP000557566">
    <property type="component" value="Unassembled WGS sequence"/>
</dbReference>
<feature type="region of interest" description="Disordered" evidence="1">
    <location>
        <begin position="1"/>
        <end position="92"/>
    </location>
</feature>
<accession>A0A8H4LYF1</accession>
<evidence type="ECO:0000313" key="2">
    <source>
        <dbReference type="EMBL" id="KAF4507888.1"/>
    </source>
</evidence>
<reference evidence="2 3" key="1">
    <citation type="journal article" date="2020" name="Genome Biol. Evol.">
        <title>A new high-quality draft genome assembly of the Chinese cordyceps Ophiocordyceps sinensis.</title>
        <authorList>
            <person name="Shu R."/>
            <person name="Zhang J."/>
            <person name="Meng Q."/>
            <person name="Zhang H."/>
            <person name="Zhou G."/>
            <person name="Li M."/>
            <person name="Wu P."/>
            <person name="Zhao Y."/>
            <person name="Chen C."/>
            <person name="Qin Q."/>
        </authorList>
    </citation>
    <scope>NUCLEOTIDE SEQUENCE [LARGE SCALE GENOMIC DNA]</scope>
    <source>
        <strain evidence="2 3">IOZ07</strain>
    </source>
</reference>
<name>A0A8H4LYF1_9HYPO</name>
<feature type="compositionally biased region" description="Basic and acidic residues" evidence="1">
    <location>
        <begin position="70"/>
        <end position="79"/>
    </location>
</feature>
<comment type="caution">
    <text evidence="2">The sequence shown here is derived from an EMBL/GenBank/DDBJ whole genome shotgun (WGS) entry which is preliminary data.</text>
</comment>
<evidence type="ECO:0000256" key="1">
    <source>
        <dbReference type="SAM" id="MobiDB-lite"/>
    </source>
</evidence>
<proteinExistence type="predicted"/>
<protein>
    <submittedName>
        <fullName evidence="2">Uncharacterized protein</fullName>
    </submittedName>
</protein>
<organism evidence="2 3">
    <name type="scientific">Ophiocordyceps sinensis</name>
    <dbReference type="NCBI Taxonomy" id="72228"/>
    <lineage>
        <taxon>Eukaryota</taxon>
        <taxon>Fungi</taxon>
        <taxon>Dikarya</taxon>
        <taxon>Ascomycota</taxon>
        <taxon>Pezizomycotina</taxon>
        <taxon>Sordariomycetes</taxon>
        <taxon>Hypocreomycetidae</taxon>
        <taxon>Hypocreales</taxon>
        <taxon>Ophiocordycipitaceae</taxon>
        <taxon>Ophiocordyceps</taxon>
    </lineage>
</organism>
<keyword evidence="3" id="KW-1185">Reference proteome</keyword>
<sequence length="92" mass="9838">MTNSTPVPAPSRPATRPLRLPHEACRAPTARSPAACRTVPLRAGQRPDRPDRHRTQAASPKQAPPCAARVDSRDGRGTRELAPGHSGPDHRG</sequence>
<dbReference type="EMBL" id="JAAVMX010000005">
    <property type="protein sequence ID" value="KAF4507888.1"/>
    <property type="molecule type" value="Genomic_DNA"/>
</dbReference>
<feature type="compositionally biased region" description="Basic and acidic residues" evidence="1">
    <location>
        <begin position="45"/>
        <end position="54"/>
    </location>
</feature>
<gene>
    <name evidence="2" type="ORF">G6O67_004339</name>
</gene>
<dbReference type="AlphaFoldDB" id="A0A8H4LYF1"/>
<evidence type="ECO:0000313" key="3">
    <source>
        <dbReference type="Proteomes" id="UP000557566"/>
    </source>
</evidence>